<sequence>MLPYRDSRITTIVIVVFFLLVLGYAYFEARGLLYGPRIVVNSETTEVHDPFIEIKGTADRISSLSMNGKQISVTEGGVFNEPYLLSPGLNRIILDATDKYGRRRSQVIQIVYTPPSTPSTSSGQASSPQTTTSSSTPAVAQ</sequence>
<gene>
    <name evidence="3" type="ORF">A3C20_00455</name>
</gene>
<organism evidence="3 4">
    <name type="scientific">Candidatus Kaiserbacteria bacterium RIFCSPHIGHO2_02_FULL_55_25</name>
    <dbReference type="NCBI Taxonomy" id="1798498"/>
    <lineage>
        <taxon>Bacteria</taxon>
        <taxon>Candidatus Kaiseribacteriota</taxon>
    </lineage>
</organism>
<accession>A0A1F6E5H4</accession>
<evidence type="ECO:0000256" key="1">
    <source>
        <dbReference type="SAM" id="MobiDB-lite"/>
    </source>
</evidence>
<name>A0A1F6E5H4_9BACT</name>
<dbReference type="Gene3D" id="2.60.40.10">
    <property type="entry name" value="Immunoglobulins"/>
    <property type="match status" value="1"/>
</dbReference>
<dbReference type="AlphaFoldDB" id="A0A1F6E5H4"/>
<evidence type="ECO:0000256" key="2">
    <source>
        <dbReference type="SAM" id="Phobius"/>
    </source>
</evidence>
<evidence type="ECO:0000313" key="4">
    <source>
        <dbReference type="Proteomes" id="UP000176914"/>
    </source>
</evidence>
<feature type="compositionally biased region" description="Low complexity" evidence="1">
    <location>
        <begin position="118"/>
        <end position="141"/>
    </location>
</feature>
<dbReference type="InterPro" id="IPR013783">
    <property type="entry name" value="Ig-like_fold"/>
</dbReference>
<reference evidence="3 4" key="1">
    <citation type="journal article" date="2016" name="Nat. Commun.">
        <title>Thousands of microbial genomes shed light on interconnected biogeochemical processes in an aquifer system.</title>
        <authorList>
            <person name="Anantharaman K."/>
            <person name="Brown C.T."/>
            <person name="Hug L.A."/>
            <person name="Sharon I."/>
            <person name="Castelle C.J."/>
            <person name="Probst A.J."/>
            <person name="Thomas B.C."/>
            <person name="Singh A."/>
            <person name="Wilkins M.J."/>
            <person name="Karaoz U."/>
            <person name="Brodie E.L."/>
            <person name="Williams K.H."/>
            <person name="Hubbard S.S."/>
            <person name="Banfield J.F."/>
        </authorList>
    </citation>
    <scope>NUCLEOTIDE SEQUENCE [LARGE SCALE GENOMIC DNA]</scope>
</reference>
<dbReference type="EMBL" id="MFLL01000027">
    <property type="protein sequence ID" value="OGG68827.1"/>
    <property type="molecule type" value="Genomic_DNA"/>
</dbReference>
<dbReference type="Proteomes" id="UP000176914">
    <property type="component" value="Unassembled WGS sequence"/>
</dbReference>
<keyword evidence="2" id="KW-0812">Transmembrane</keyword>
<keyword evidence="2" id="KW-0472">Membrane</keyword>
<comment type="caution">
    <text evidence="3">The sequence shown here is derived from an EMBL/GenBank/DDBJ whole genome shotgun (WGS) entry which is preliminary data.</text>
</comment>
<evidence type="ECO:0000313" key="3">
    <source>
        <dbReference type="EMBL" id="OGG68827.1"/>
    </source>
</evidence>
<proteinExistence type="predicted"/>
<feature type="transmembrane region" description="Helical" evidence="2">
    <location>
        <begin position="9"/>
        <end position="27"/>
    </location>
</feature>
<feature type="region of interest" description="Disordered" evidence="1">
    <location>
        <begin position="113"/>
        <end position="141"/>
    </location>
</feature>
<keyword evidence="2" id="KW-1133">Transmembrane helix</keyword>
<protein>
    <submittedName>
        <fullName evidence="3">Uncharacterized protein</fullName>
    </submittedName>
</protein>